<feature type="region of interest" description="Disordered" evidence="1">
    <location>
        <begin position="21"/>
        <end position="103"/>
    </location>
</feature>
<keyword evidence="2" id="KW-0732">Signal</keyword>
<dbReference type="RefSeq" id="WP_127729494.1">
    <property type="nucleotide sequence ID" value="NZ_SACP01000011.1"/>
</dbReference>
<evidence type="ECO:0000256" key="2">
    <source>
        <dbReference type="SAM" id="SignalP"/>
    </source>
</evidence>
<protein>
    <submittedName>
        <fullName evidence="3">Uncharacterized protein</fullName>
    </submittedName>
</protein>
<accession>A0A3S2VA20</accession>
<dbReference type="EMBL" id="SACP01000011">
    <property type="protein sequence ID" value="RVU17721.1"/>
    <property type="molecule type" value="Genomic_DNA"/>
</dbReference>
<dbReference type="AlphaFoldDB" id="A0A3S2VA20"/>
<gene>
    <name evidence="3" type="ORF">EOE48_12630</name>
</gene>
<evidence type="ECO:0000256" key="1">
    <source>
        <dbReference type="SAM" id="MobiDB-lite"/>
    </source>
</evidence>
<evidence type="ECO:0000313" key="3">
    <source>
        <dbReference type="EMBL" id="RVU17721.1"/>
    </source>
</evidence>
<proteinExistence type="predicted"/>
<feature type="compositionally biased region" description="Gly residues" evidence="1">
    <location>
        <begin position="93"/>
        <end position="103"/>
    </location>
</feature>
<name>A0A3S2VA20_9HYPH</name>
<feature type="compositionally biased region" description="Pro residues" evidence="1">
    <location>
        <begin position="26"/>
        <end position="40"/>
    </location>
</feature>
<feature type="signal peptide" evidence="2">
    <location>
        <begin position="1"/>
        <end position="19"/>
    </location>
</feature>
<organism evidence="3 4">
    <name type="scientific">Methylobacterium oryzihabitans</name>
    <dbReference type="NCBI Taxonomy" id="2499852"/>
    <lineage>
        <taxon>Bacteria</taxon>
        <taxon>Pseudomonadati</taxon>
        <taxon>Pseudomonadota</taxon>
        <taxon>Alphaproteobacteria</taxon>
        <taxon>Hyphomicrobiales</taxon>
        <taxon>Methylobacteriaceae</taxon>
        <taxon>Methylobacterium</taxon>
    </lineage>
</organism>
<dbReference type="Proteomes" id="UP000286997">
    <property type="component" value="Unassembled WGS sequence"/>
</dbReference>
<comment type="caution">
    <text evidence="3">The sequence shown here is derived from an EMBL/GenBank/DDBJ whole genome shotgun (WGS) entry which is preliminary data.</text>
</comment>
<feature type="compositionally biased region" description="Polar residues" evidence="1">
    <location>
        <begin position="56"/>
        <end position="65"/>
    </location>
</feature>
<feature type="chain" id="PRO_5018631195" evidence="2">
    <location>
        <begin position="20"/>
        <end position="103"/>
    </location>
</feature>
<evidence type="ECO:0000313" key="4">
    <source>
        <dbReference type="Proteomes" id="UP000286997"/>
    </source>
</evidence>
<reference evidence="3 4" key="1">
    <citation type="submission" date="2019-01" db="EMBL/GenBank/DDBJ databases">
        <authorList>
            <person name="Chen W.-M."/>
        </authorList>
    </citation>
    <scope>NUCLEOTIDE SEQUENCE [LARGE SCALE GENOMIC DNA]</scope>
    <source>
        <strain evidence="3 4">TER-1</strain>
    </source>
</reference>
<feature type="compositionally biased region" description="Low complexity" evidence="1">
    <location>
        <begin position="70"/>
        <end position="87"/>
    </location>
</feature>
<keyword evidence="4" id="KW-1185">Reference proteome</keyword>
<sequence>MKIGLVLATTLLAATPVLAQTGAPAPREPGPPVLTTPAVPPTGIVQGGSPDIANSGPASTGTLARSGTGADNLSNNTAATSNSSDPARAIPNVGGGGGGDSGQ</sequence>